<proteinExistence type="predicted"/>
<dbReference type="Proteomes" id="UP000887574">
    <property type="component" value="Unplaced"/>
</dbReference>
<evidence type="ECO:0000313" key="2">
    <source>
        <dbReference type="WBParaSite" id="jg14935"/>
    </source>
</evidence>
<protein>
    <submittedName>
        <fullName evidence="2">Uncharacterized protein</fullName>
    </submittedName>
</protein>
<evidence type="ECO:0000313" key="1">
    <source>
        <dbReference type="Proteomes" id="UP000887574"/>
    </source>
</evidence>
<accession>A0A915D3A8</accession>
<reference evidence="2" key="1">
    <citation type="submission" date="2022-11" db="UniProtKB">
        <authorList>
            <consortium name="WormBaseParasite"/>
        </authorList>
    </citation>
    <scope>IDENTIFICATION</scope>
</reference>
<dbReference type="AlphaFoldDB" id="A0A915D3A8"/>
<dbReference type="WBParaSite" id="jg14935">
    <property type="protein sequence ID" value="jg14935"/>
    <property type="gene ID" value="jg14935"/>
</dbReference>
<keyword evidence="1" id="KW-1185">Reference proteome</keyword>
<organism evidence="1 2">
    <name type="scientific">Ditylenchus dipsaci</name>
    <dbReference type="NCBI Taxonomy" id="166011"/>
    <lineage>
        <taxon>Eukaryota</taxon>
        <taxon>Metazoa</taxon>
        <taxon>Ecdysozoa</taxon>
        <taxon>Nematoda</taxon>
        <taxon>Chromadorea</taxon>
        <taxon>Rhabditida</taxon>
        <taxon>Tylenchina</taxon>
        <taxon>Tylenchomorpha</taxon>
        <taxon>Sphaerularioidea</taxon>
        <taxon>Anguinidae</taxon>
        <taxon>Anguininae</taxon>
        <taxon>Ditylenchus</taxon>
    </lineage>
</organism>
<sequence length="115" mass="13016">MCLNFFEHEKPGHLKAIVSPNLKYLQIYDGSTCNVNETEYNCLLKHCSKLELLLISEIVKSAAIGDNLIEQLLRLQLPYCNLLDRHPSLHAVKALKLTGYTIRNTPIHSQQSITA</sequence>
<name>A0A915D3A8_9BILA</name>